<feature type="signal peptide" evidence="1">
    <location>
        <begin position="1"/>
        <end position="20"/>
    </location>
</feature>
<dbReference type="Proteomes" id="UP000031670">
    <property type="component" value="Unassembled WGS sequence"/>
</dbReference>
<keyword evidence="1" id="KW-0732">Signal</keyword>
<evidence type="ECO:0000256" key="1">
    <source>
        <dbReference type="SAM" id="SignalP"/>
    </source>
</evidence>
<reference evidence="2 3" key="1">
    <citation type="submission" date="2015-01" db="EMBL/GenBank/DDBJ databases">
        <title>Vibrio sp. C5 JCM 19232 whole genome shotgun sequence.</title>
        <authorList>
            <person name="Sawabe T."/>
            <person name="Meirelles P."/>
            <person name="Feng G."/>
            <person name="Sayaka M."/>
            <person name="Hattori M."/>
            <person name="Ohkuma M."/>
        </authorList>
    </citation>
    <scope>NUCLEOTIDE SEQUENCE [LARGE SCALE GENOMIC DNA]</scope>
    <source>
        <strain evidence="2 3">JCM19232</strain>
    </source>
</reference>
<accession>A0A0B8PTY1</accession>
<reference evidence="2 3" key="2">
    <citation type="submission" date="2015-01" db="EMBL/GenBank/DDBJ databases">
        <authorList>
            <consortium name="NBRP consortium"/>
            <person name="Sawabe T."/>
            <person name="Meirelles P."/>
            <person name="Feng G."/>
            <person name="Sayaka M."/>
            <person name="Hattori M."/>
            <person name="Ohkuma M."/>
        </authorList>
    </citation>
    <scope>NUCLEOTIDE SEQUENCE [LARGE SCALE GENOMIC DNA]</scope>
    <source>
        <strain evidence="2 3">JCM19232</strain>
    </source>
</reference>
<name>A0A0B8PTY1_9VIBR</name>
<dbReference type="EMBL" id="BBSA01000034">
    <property type="protein sequence ID" value="GAM66074.1"/>
    <property type="molecule type" value="Genomic_DNA"/>
</dbReference>
<comment type="caution">
    <text evidence="2">The sequence shown here is derived from an EMBL/GenBank/DDBJ whole genome shotgun (WGS) entry which is preliminary data.</text>
</comment>
<dbReference type="AlphaFoldDB" id="A0A0B8PTY1"/>
<protein>
    <recommendedName>
        <fullName evidence="4">Acyloxyacyl hydrolase</fullName>
    </recommendedName>
</protein>
<feature type="chain" id="PRO_5002137261" description="Acyloxyacyl hydrolase" evidence="1">
    <location>
        <begin position="21"/>
        <end position="161"/>
    </location>
</feature>
<evidence type="ECO:0000313" key="3">
    <source>
        <dbReference type="Proteomes" id="UP000031670"/>
    </source>
</evidence>
<organism evidence="2 3">
    <name type="scientific">Vibrio ishigakensis</name>
    <dbReference type="NCBI Taxonomy" id="1481914"/>
    <lineage>
        <taxon>Bacteria</taxon>
        <taxon>Pseudomonadati</taxon>
        <taxon>Pseudomonadota</taxon>
        <taxon>Gammaproteobacteria</taxon>
        <taxon>Vibrionales</taxon>
        <taxon>Vibrionaceae</taxon>
        <taxon>Vibrio</taxon>
    </lineage>
</organism>
<evidence type="ECO:0008006" key="4">
    <source>
        <dbReference type="Google" id="ProtNLM"/>
    </source>
</evidence>
<sequence length="161" mass="18054">MKVGLRGVILIGYWAAHAFASASTIDLITLGRSEHYLNNEQEFNEQNTLFALGFEQDLFIGVYENSFNESPLLLGWQFGPFQHWNYHQVGLETSLLLGGVYGYKEADTGIDFPVLPYLLPTVSVTYSLSRRLALYYSYSLMPVPNGAISVQYVGASFSYSK</sequence>
<evidence type="ECO:0000313" key="2">
    <source>
        <dbReference type="EMBL" id="GAM66074.1"/>
    </source>
</evidence>
<proteinExistence type="predicted"/>
<gene>
    <name evidence="2" type="ORF">JCM19232_1586</name>
</gene>